<gene>
    <name evidence="1" type="ORF">AVEN_107205_1</name>
</gene>
<proteinExistence type="predicted"/>
<dbReference type="EMBL" id="BGPR01003390">
    <property type="protein sequence ID" value="GBM87556.1"/>
    <property type="molecule type" value="Genomic_DNA"/>
</dbReference>
<evidence type="ECO:0000313" key="2">
    <source>
        <dbReference type="Proteomes" id="UP000499080"/>
    </source>
</evidence>
<name>A0A4Y2JEF1_ARAVE</name>
<dbReference type="AlphaFoldDB" id="A0A4Y2JEF1"/>
<reference evidence="1 2" key="1">
    <citation type="journal article" date="2019" name="Sci. Rep.">
        <title>Orb-weaving spider Araneus ventricosus genome elucidates the spidroin gene catalogue.</title>
        <authorList>
            <person name="Kono N."/>
            <person name="Nakamura H."/>
            <person name="Ohtoshi R."/>
            <person name="Moran D.A.P."/>
            <person name="Shinohara A."/>
            <person name="Yoshida Y."/>
            <person name="Fujiwara M."/>
            <person name="Mori M."/>
            <person name="Tomita M."/>
            <person name="Arakawa K."/>
        </authorList>
    </citation>
    <scope>NUCLEOTIDE SEQUENCE [LARGE SCALE GENOMIC DNA]</scope>
</reference>
<comment type="caution">
    <text evidence="1">The sequence shown here is derived from an EMBL/GenBank/DDBJ whole genome shotgun (WGS) entry which is preliminary data.</text>
</comment>
<dbReference type="Proteomes" id="UP000499080">
    <property type="component" value="Unassembled WGS sequence"/>
</dbReference>
<keyword evidence="2" id="KW-1185">Reference proteome</keyword>
<accession>A0A4Y2JEF1</accession>
<sequence length="180" mass="20312">MNIIENIWDALLHAVEKRSSPPPTPMDLLQDSWCEFPPGYFQTIVESMPRRLANTSACSRGSDRIIRSSPKELSSQRLASIPRGLRTPVSSAESRAEILTSNLPPISRIESRISNPLSESNLFFLSKTLNFKLLRRAPMRRGRNVMSQGFVELLTAASNRKPRSLSHLIIRRGRNIKGFV</sequence>
<organism evidence="1 2">
    <name type="scientific">Araneus ventricosus</name>
    <name type="common">Orbweaver spider</name>
    <name type="synonym">Epeira ventricosa</name>
    <dbReference type="NCBI Taxonomy" id="182803"/>
    <lineage>
        <taxon>Eukaryota</taxon>
        <taxon>Metazoa</taxon>
        <taxon>Ecdysozoa</taxon>
        <taxon>Arthropoda</taxon>
        <taxon>Chelicerata</taxon>
        <taxon>Arachnida</taxon>
        <taxon>Araneae</taxon>
        <taxon>Araneomorphae</taxon>
        <taxon>Entelegynae</taxon>
        <taxon>Araneoidea</taxon>
        <taxon>Araneidae</taxon>
        <taxon>Araneus</taxon>
    </lineage>
</organism>
<evidence type="ECO:0000313" key="1">
    <source>
        <dbReference type="EMBL" id="GBM87556.1"/>
    </source>
</evidence>
<protein>
    <submittedName>
        <fullName evidence="1">Uncharacterized protein</fullName>
    </submittedName>
</protein>
<dbReference type="OrthoDB" id="10006939at2759"/>